<dbReference type="InterPro" id="IPR009003">
    <property type="entry name" value="Peptidase_S1_PA"/>
</dbReference>
<evidence type="ECO:0000313" key="7">
    <source>
        <dbReference type="Proteomes" id="UP000239203"/>
    </source>
</evidence>
<dbReference type="GO" id="GO:0004252">
    <property type="term" value="F:serine-type endopeptidase activity"/>
    <property type="evidence" value="ECO:0007669"/>
    <property type="project" value="InterPro"/>
</dbReference>
<protein>
    <submittedName>
        <fullName evidence="6">Trypsin</fullName>
    </submittedName>
</protein>
<dbReference type="InterPro" id="IPR043504">
    <property type="entry name" value="Peptidase_S1_PA_chymotrypsin"/>
</dbReference>
<dbReference type="PROSITE" id="PS00135">
    <property type="entry name" value="TRYPSIN_SER"/>
    <property type="match status" value="1"/>
</dbReference>
<dbReference type="CDD" id="cd00190">
    <property type="entry name" value="Tryp_SPc"/>
    <property type="match status" value="1"/>
</dbReference>
<dbReference type="InterPro" id="IPR033116">
    <property type="entry name" value="TRYPSIN_SER"/>
</dbReference>
<feature type="chain" id="PRO_5018252877" evidence="4">
    <location>
        <begin position="26"/>
        <end position="260"/>
    </location>
</feature>
<dbReference type="GO" id="GO:0006508">
    <property type="term" value="P:proteolysis"/>
    <property type="evidence" value="ECO:0007669"/>
    <property type="project" value="UniProtKB-KW"/>
</dbReference>
<sequence>MSRSRRFLIPLLGLVLALAGIPATADVPARVVGGTRAPQGAYPWMARLSMGCGGSLIAPEVVLTAGHCVDGTGPDATIQATFGVVDLQSPKATVVKSVYVYRPEQYTTVSRGYDWALIKLATRVKAPVLPLKRATVTAGPFRVLGWGADKEGGDQQRYLLHAEVPYVDDATCAPLYTRYGYPFLPSGMLCAGIVNVGGVDTCQGDSGGPMVIGEADGTPKQVGIVSWGVGCARPRFPGIYTEIATYAPAIQAAVALLTDR</sequence>
<keyword evidence="3" id="KW-0645">Protease</keyword>
<dbReference type="SMART" id="SM00020">
    <property type="entry name" value="Tryp_SPc"/>
    <property type="match status" value="1"/>
</dbReference>
<feature type="signal peptide" evidence="4">
    <location>
        <begin position="1"/>
        <end position="25"/>
    </location>
</feature>
<keyword evidence="7" id="KW-1185">Reference proteome</keyword>
<dbReference type="OrthoDB" id="1496095at2"/>
<dbReference type="PANTHER" id="PTHR24276">
    <property type="entry name" value="POLYSERASE-RELATED"/>
    <property type="match status" value="1"/>
</dbReference>
<evidence type="ECO:0000256" key="2">
    <source>
        <dbReference type="ARBA" id="ARBA00023157"/>
    </source>
</evidence>
<dbReference type="InterPro" id="IPR018114">
    <property type="entry name" value="TRYPSIN_HIS"/>
</dbReference>
<dbReference type="InterPro" id="IPR001314">
    <property type="entry name" value="Peptidase_S1A"/>
</dbReference>
<keyword evidence="4" id="KW-0732">Signal</keyword>
<dbReference type="PANTHER" id="PTHR24276:SF98">
    <property type="entry name" value="FI18310P1-RELATED"/>
    <property type="match status" value="1"/>
</dbReference>
<dbReference type="FunFam" id="2.40.10.10:FF:000002">
    <property type="entry name" value="Transmembrane protease serine"/>
    <property type="match status" value="1"/>
</dbReference>
<dbReference type="SUPFAM" id="SSF50494">
    <property type="entry name" value="Trypsin-like serine proteases"/>
    <property type="match status" value="1"/>
</dbReference>
<evidence type="ECO:0000313" key="6">
    <source>
        <dbReference type="EMBL" id="PPK68992.1"/>
    </source>
</evidence>
<evidence type="ECO:0000256" key="4">
    <source>
        <dbReference type="SAM" id="SignalP"/>
    </source>
</evidence>
<dbReference type="PRINTS" id="PR00722">
    <property type="entry name" value="CHYMOTRYPSIN"/>
</dbReference>
<keyword evidence="3" id="KW-0720">Serine protease</keyword>
<dbReference type="PROSITE" id="PS50240">
    <property type="entry name" value="TRYPSIN_DOM"/>
    <property type="match status" value="1"/>
</dbReference>
<evidence type="ECO:0000256" key="3">
    <source>
        <dbReference type="RuleBase" id="RU363034"/>
    </source>
</evidence>
<organism evidence="6 7">
    <name type="scientific">Actinokineospora auranticolor</name>
    <dbReference type="NCBI Taxonomy" id="155976"/>
    <lineage>
        <taxon>Bacteria</taxon>
        <taxon>Bacillati</taxon>
        <taxon>Actinomycetota</taxon>
        <taxon>Actinomycetes</taxon>
        <taxon>Pseudonocardiales</taxon>
        <taxon>Pseudonocardiaceae</taxon>
        <taxon>Actinokineospora</taxon>
    </lineage>
</organism>
<dbReference type="InterPro" id="IPR001254">
    <property type="entry name" value="Trypsin_dom"/>
</dbReference>
<keyword evidence="3" id="KW-0378">Hydrolase</keyword>
<dbReference type="InterPro" id="IPR050430">
    <property type="entry name" value="Peptidase_S1"/>
</dbReference>
<dbReference type="Gene3D" id="2.40.10.10">
    <property type="entry name" value="Trypsin-like serine proteases"/>
    <property type="match status" value="2"/>
</dbReference>
<gene>
    <name evidence="6" type="ORF">CLV40_104239</name>
</gene>
<dbReference type="AlphaFoldDB" id="A0A2S6GUS5"/>
<dbReference type="EMBL" id="PTIX01000004">
    <property type="protein sequence ID" value="PPK68992.1"/>
    <property type="molecule type" value="Genomic_DNA"/>
</dbReference>
<proteinExistence type="inferred from homology"/>
<feature type="domain" description="Peptidase S1" evidence="5">
    <location>
        <begin position="31"/>
        <end position="255"/>
    </location>
</feature>
<evidence type="ECO:0000256" key="1">
    <source>
        <dbReference type="ARBA" id="ARBA00007664"/>
    </source>
</evidence>
<dbReference type="PROSITE" id="PS00134">
    <property type="entry name" value="TRYPSIN_HIS"/>
    <property type="match status" value="1"/>
</dbReference>
<evidence type="ECO:0000259" key="5">
    <source>
        <dbReference type="PROSITE" id="PS50240"/>
    </source>
</evidence>
<dbReference type="Pfam" id="PF00089">
    <property type="entry name" value="Trypsin"/>
    <property type="match status" value="1"/>
</dbReference>
<comment type="caution">
    <text evidence="6">The sequence shown here is derived from an EMBL/GenBank/DDBJ whole genome shotgun (WGS) entry which is preliminary data.</text>
</comment>
<dbReference type="Proteomes" id="UP000239203">
    <property type="component" value="Unassembled WGS sequence"/>
</dbReference>
<keyword evidence="2" id="KW-1015">Disulfide bond</keyword>
<reference evidence="6 7" key="1">
    <citation type="submission" date="2018-02" db="EMBL/GenBank/DDBJ databases">
        <title>Genomic Encyclopedia of Archaeal and Bacterial Type Strains, Phase II (KMG-II): from individual species to whole genera.</title>
        <authorList>
            <person name="Goeker M."/>
        </authorList>
    </citation>
    <scope>NUCLEOTIDE SEQUENCE [LARGE SCALE GENOMIC DNA]</scope>
    <source>
        <strain evidence="6 7">YU 961-1</strain>
    </source>
</reference>
<accession>A0A2S6GUS5</accession>
<name>A0A2S6GUS5_9PSEU</name>
<comment type="similarity">
    <text evidence="1">Belongs to the peptidase S1 family.</text>
</comment>
<dbReference type="RefSeq" id="WP_104478524.1">
    <property type="nucleotide sequence ID" value="NZ_CP154825.1"/>
</dbReference>